<gene>
    <name evidence="2" type="ORF">Tco_0877117</name>
</gene>
<evidence type="ECO:0000313" key="3">
    <source>
        <dbReference type="Proteomes" id="UP001151760"/>
    </source>
</evidence>
<sequence length="281" mass="31451">MISRKLNFLHQAPADMYLQSFSNQFLNLSFDTSLIGTLKDIADVEINSLLDVQIQKEIPHIQSPSVLNVHVFVIPEPSILSPIYEIPLVAPTTNLLPPPFVSIISHVLLQTTTPIPTPPINTETPPVIMIPDPLLAIIQRASVWRKILGDALQKVLRKHMEELKQQYSHKVNYKEIIEESVQANVMNEVKNQLPKFLPRQYLTSLLHLDDAIASGQADPEKTLRKIYRDDKDPSAGPNQGKNTKRSRTKESEPLKKSSTSKELSKGKSPTKTSKSGKSVTT</sequence>
<comment type="caution">
    <text evidence="2">The sequence shown here is derived from an EMBL/GenBank/DDBJ whole genome shotgun (WGS) entry which is preliminary data.</text>
</comment>
<reference evidence="2" key="1">
    <citation type="journal article" date="2022" name="Int. J. Mol. Sci.">
        <title>Draft Genome of Tanacetum Coccineum: Genomic Comparison of Closely Related Tanacetum-Family Plants.</title>
        <authorList>
            <person name="Yamashiro T."/>
            <person name="Shiraishi A."/>
            <person name="Nakayama K."/>
            <person name="Satake H."/>
        </authorList>
    </citation>
    <scope>NUCLEOTIDE SEQUENCE</scope>
</reference>
<dbReference type="Proteomes" id="UP001151760">
    <property type="component" value="Unassembled WGS sequence"/>
</dbReference>
<evidence type="ECO:0000313" key="2">
    <source>
        <dbReference type="EMBL" id="GJT18411.1"/>
    </source>
</evidence>
<dbReference type="EMBL" id="BQNB010013635">
    <property type="protein sequence ID" value="GJT18411.1"/>
    <property type="molecule type" value="Genomic_DNA"/>
</dbReference>
<keyword evidence="3" id="KW-1185">Reference proteome</keyword>
<name>A0ABQ5BU76_9ASTR</name>
<reference evidence="2" key="2">
    <citation type="submission" date="2022-01" db="EMBL/GenBank/DDBJ databases">
        <authorList>
            <person name="Yamashiro T."/>
            <person name="Shiraishi A."/>
            <person name="Satake H."/>
            <person name="Nakayama K."/>
        </authorList>
    </citation>
    <scope>NUCLEOTIDE SEQUENCE</scope>
</reference>
<organism evidence="2 3">
    <name type="scientific">Tanacetum coccineum</name>
    <dbReference type="NCBI Taxonomy" id="301880"/>
    <lineage>
        <taxon>Eukaryota</taxon>
        <taxon>Viridiplantae</taxon>
        <taxon>Streptophyta</taxon>
        <taxon>Embryophyta</taxon>
        <taxon>Tracheophyta</taxon>
        <taxon>Spermatophyta</taxon>
        <taxon>Magnoliopsida</taxon>
        <taxon>eudicotyledons</taxon>
        <taxon>Gunneridae</taxon>
        <taxon>Pentapetalae</taxon>
        <taxon>asterids</taxon>
        <taxon>campanulids</taxon>
        <taxon>Asterales</taxon>
        <taxon>Asteraceae</taxon>
        <taxon>Asteroideae</taxon>
        <taxon>Anthemideae</taxon>
        <taxon>Anthemidinae</taxon>
        <taxon>Tanacetum</taxon>
    </lineage>
</organism>
<proteinExistence type="predicted"/>
<accession>A0ABQ5BU76</accession>
<protein>
    <submittedName>
        <fullName evidence="2">Uncharacterized protein</fullName>
    </submittedName>
</protein>
<feature type="region of interest" description="Disordered" evidence="1">
    <location>
        <begin position="226"/>
        <end position="281"/>
    </location>
</feature>
<feature type="compositionally biased region" description="Low complexity" evidence="1">
    <location>
        <begin position="256"/>
        <end position="281"/>
    </location>
</feature>
<evidence type="ECO:0000256" key="1">
    <source>
        <dbReference type="SAM" id="MobiDB-lite"/>
    </source>
</evidence>